<proteinExistence type="predicted"/>
<evidence type="ECO:0000256" key="1">
    <source>
        <dbReference type="SAM" id="SignalP"/>
    </source>
</evidence>
<evidence type="ECO:0000313" key="2">
    <source>
        <dbReference type="EMBL" id="TWI83137.1"/>
    </source>
</evidence>
<evidence type="ECO:0000313" key="3">
    <source>
        <dbReference type="Proteomes" id="UP000316167"/>
    </source>
</evidence>
<sequence>MTIKFLWTMLLCIAVKQSSAQTDIDAIMMEKNAFCVGPGYSYTTWKNYWEGTNKRENLNLGHVSTQMFAVMGNYGATRKLNVLFNVPYVTTKASAGTLRGQNDMQDLSLMLKYRAINQKIGDSRMALIGLLGGSVPMSNYNADLLPLSIGLQSKTAMARLMLDYYYDNKWFATASATYVWRSNVTLDRDSYYTDRFILSNEVDMPNATSYNIRAGYRTQWLIAEAVLNNWTTKGGFDITQNNMPFISNRMNATSLGFNIKYVFKKLPQLSLTGGASQVVAGRNMGQSFSANGAVFYVFNLNKKEKKA</sequence>
<organism evidence="2 3">
    <name type="scientific">Lacibacter cauensis</name>
    <dbReference type="NCBI Taxonomy" id="510947"/>
    <lineage>
        <taxon>Bacteria</taxon>
        <taxon>Pseudomonadati</taxon>
        <taxon>Bacteroidota</taxon>
        <taxon>Chitinophagia</taxon>
        <taxon>Chitinophagales</taxon>
        <taxon>Chitinophagaceae</taxon>
        <taxon>Lacibacter</taxon>
    </lineage>
</organism>
<accession>A0A562SPB2</accession>
<dbReference type="InterPro" id="IPR025737">
    <property type="entry name" value="FApF"/>
</dbReference>
<keyword evidence="3" id="KW-1185">Reference proteome</keyword>
<reference evidence="2 3" key="1">
    <citation type="journal article" date="2015" name="Stand. Genomic Sci.">
        <title>Genomic Encyclopedia of Bacterial and Archaeal Type Strains, Phase III: the genomes of soil and plant-associated and newly described type strains.</title>
        <authorList>
            <person name="Whitman W.B."/>
            <person name="Woyke T."/>
            <person name="Klenk H.P."/>
            <person name="Zhou Y."/>
            <person name="Lilburn T.G."/>
            <person name="Beck B.J."/>
            <person name="De Vos P."/>
            <person name="Vandamme P."/>
            <person name="Eisen J.A."/>
            <person name="Garrity G."/>
            <person name="Hugenholtz P."/>
            <person name="Kyrpides N.C."/>
        </authorList>
    </citation>
    <scope>NUCLEOTIDE SEQUENCE [LARGE SCALE GENOMIC DNA]</scope>
    <source>
        <strain evidence="2 3">CGMCC 1.7271</strain>
    </source>
</reference>
<name>A0A562SPB2_9BACT</name>
<comment type="caution">
    <text evidence="2">The sequence shown here is derived from an EMBL/GenBank/DDBJ whole genome shotgun (WGS) entry which is preliminary data.</text>
</comment>
<protein>
    <submittedName>
        <fullName evidence="2">Outer membrane putative beta-barrel porin/alpha-amylase</fullName>
    </submittedName>
</protein>
<feature type="chain" id="PRO_5022046759" evidence="1">
    <location>
        <begin position="21"/>
        <end position="307"/>
    </location>
</feature>
<dbReference type="AlphaFoldDB" id="A0A562SPB2"/>
<dbReference type="Pfam" id="PF13557">
    <property type="entry name" value="Phenol_MetA_deg"/>
    <property type="match status" value="1"/>
</dbReference>
<dbReference type="EMBL" id="VLLE01000003">
    <property type="protein sequence ID" value="TWI83137.1"/>
    <property type="molecule type" value="Genomic_DNA"/>
</dbReference>
<dbReference type="Proteomes" id="UP000316167">
    <property type="component" value="Unassembled WGS sequence"/>
</dbReference>
<gene>
    <name evidence="2" type="ORF">IQ13_1243</name>
</gene>
<feature type="signal peptide" evidence="1">
    <location>
        <begin position="1"/>
        <end position="20"/>
    </location>
</feature>
<keyword evidence="1" id="KW-0732">Signal</keyword>